<keyword evidence="4" id="KW-0540">Nuclease</keyword>
<dbReference type="Pfam" id="PF17917">
    <property type="entry name" value="RT_RNaseH"/>
    <property type="match status" value="1"/>
</dbReference>
<accession>A0A498LZS5</accession>
<comment type="caution">
    <text evidence="11">The sequence shown here is derived from an EMBL/GenBank/DDBJ whole genome shotgun (WGS) entry which is preliminary data.</text>
</comment>
<dbReference type="InterPro" id="IPR027417">
    <property type="entry name" value="P-loop_NTPase"/>
</dbReference>
<name>A0A498LZS5_LABRO</name>
<dbReference type="InterPro" id="IPR006703">
    <property type="entry name" value="G_AIG1"/>
</dbReference>
<dbReference type="PROSITE" id="PS50835">
    <property type="entry name" value="IG_LIKE"/>
    <property type="match status" value="1"/>
</dbReference>
<keyword evidence="5" id="KW-0547">Nucleotide-binding</keyword>
<evidence type="ECO:0000256" key="1">
    <source>
        <dbReference type="ARBA" id="ARBA00008535"/>
    </source>
</evidence>
<keyword evidence="2" id="KW-0808">Transferase</keyword>
<feature type="domain" description="Ig-like" evidence="10">
    <location>
        <begin position="52"/>
        <end position="144"/>
    </location>
</feature>
<evidence type="ECO:0000259" key="10">
    <source>
        <dbReference type="PROSITE" id="PS50835"/>
    </source>
</evidence>
<dbReference type="GO" id="GO:0005525">
    <property type="term" value="F:GTP binding"/>
    <property type="evidence" value="ECO:0007669"/>
    <property type="project" value="InterPro"/>
</dbReference>
<keyword evidence="3" id="KW-0548">Nucleotidyltransferase</keyword>
<dbReference type="GO" id="GO:0003964">
    <property type="term" value="F:RNA-directed DNA polymerase activity"/>
    <property type="evidence" value="ECO:0007669"/>
    <property type="project" value="UniProtKB-KW"/>
</dbReference>
<feature type="region of interest" description="Disordered" evidence="9">
    <location>
        <begin position="265"/>
        <end position="285"/>
    </location>
</feature>
<dbReference type="InterPro" id="IPR041373">
    <property type="entry name" value="RT_RNaseH"/>
</dbReference>
<dbReference type="InterPro" id="IPR043502">
    <property type="entry name" value="DNA/RNA_pol_sf"/>
</dbReference>
<evidence type="ECO:0000256" key="2">
    <source>
        <dbReference type="ARBA" id="ARBA00022679"/>
    </source>
</evidence>
<keyword evidence="6" id="KW-0255">Endonuclease</keyword>
<evidence type="ECO:0000256" key="6">
    <source>
        <dbReference type="ARBA" id="ARBA00022759"/>
    </source>
</evidence>
<dbReference type="GO" id="GO:0016787">
    <property type="term" value="F:hydrolase activity"/>
    <property type="evidence" value="ECO:0007669"/>
    <property type="project" value="UniProtKB-KW"/>
</dbReference>
<evidence type="ECO:0000256" key="4">
    <source>
        <dbReference type="ARBA" id="ARBA00022722"/>
    </source>
</evidence>
<dbReference type="PANTHER" id="PTHR46013">
    <property type="entry name" value="VASCULAR CELL ADHESION MOLECULE 1"/>
    <property type="match status" value="1"/>
</dbReference>
<evidence type="ECO:0000256" key="8">
    <source>
        <dbReference type="ARBA" id="ARBA00022918"/>
    </source>
</evidence>
<evidence type="ECO:0000256" key="5">
    <source>
        <dbReference type="ARBA" id="ARBA00022741"/>
    </source>
</evidence>
<evidence type="ECO:0000256" key="3">
    <source>
        <dbReference type="ARBA" id="ARBA00022695"/>
    </source>
</evidence>
<dbReference type="SUPFAM" id="SSF56672">
    <property type="entry name" value="DNA/RNA polymerases"/>
    <property type="match status" value="1"/>
</dbReference>
<keyword evidence="7" id="KW-0378">Hydrolase</keyword>
<dbReference type="Pfam" id="PF04548">
    <property type="entry name" value="AIG1"/>
    <property type="match status" value="1"/>
</dbReference>
<evidence type="ECO:0000313" key="11">
    <source>
        <dbReference type="EMBL" id="RXN12716.1"/>
    </source>
</evidence>
<proteinExistence type="inferred from homology"/>
<dbReference type="Proteomes" id="UP000290572">
    <property type="component" value="Unassembled WGS sequence"/>
</dbReference>
<evidence type="ECO:0000313" key="12">
    <source>
        <dbReference type="Proteomes" id="UP000290572"/>
    </source>
</evidence>
<keyword evidence="8" id="KW-0695">RNA-directed DNA polymerase</keyword>
<evidence type="ECO:0000256" key="9">
    <source>
        <dbReference type="SAM" id="MobiDB-lite"/>
    </source>
</evidence>
<protein>
    <submittedName>
        <fullName evidence="11">GTPase IMAP family member 8-like protein</fullName>
    </submittedName>
</protein>
<dbReference type="AlphaFoldDB" id="A0A498LZS5"/>
<dbReference type="Gene3D" id="3.40.50.300">
    <property type="entry name" value="P-loop containing nucleotide triphosphate hydrolases"/>
    <property type="match status" value="1"/>
</dbReference>
<gene>
    <name evidence="11" type="ORF">ROHU_010014</name>
</gene>
<dbReference type="InterPro" id="IPR007110">
    <property type="entry name" value="Ig-like_dom"/>
</dbReference>
<evidence type="ECO:0000256" key="7">
    <source>
        <dbReference type="ARBA" id="ARBA00022801"/>
    </source>
</evidence>
<dbReference type="GO" id="GO:0004519">
    <property type="term" value="F:endonuclease activity"/>
    <property type="evidence" value="ECO:0007669"/>
    <property type="project" value="UniProtKB-KW"/>
</dbReference>
<keyword evidence="12" id="KW-1185">Reference proteome</keyword>
<dbReference type="PANTHER" id="PTHR46013:SF4">
    <property type="entry name" value="B-CELL RECEPTOR CD22-RELATED"/>
    <property type="match status" value="1"/>
</dbReference>
<dbReference type="InterPro" id="IPR036179">
    <property type="entry name" value="Ig-like_dom_sf"/>
</dbReference>
<reference evidence="11 12" key="1">
    <citation type="submission" date="2018-03" db="EMBL/GenBank/DDBJ databases">
        <title>Draft genome sequence of Rohu Carp (Labeo rohita).</title>
        <authorList>
            <person name="Das P."/>
            <person name="Kushwaha B."/>
            <person name="Joshi C.G."/>
            <person name="Kumar D."/>
            <person name="Nagpure N.S."/>
            <person name="Sahoo L."/>
            <person name="Das S.P."/>
            <person name="Bit A."/>
            <person name="Patnaik S."/>
            <person name="Meher P.K."/>
            <person name="Jayasankar P."/>
            <person name="Koringa P.G."/>
            <person name="Patel N.V."/>
            <person name="Hinsu A.T."/>
            <person name="Kumar R."/>
            <person name="Pandey M."/>
            <person name="Agarwal S."/>
            <person name="Srivastava S."/>
            <person name="Singh M."/>
            <person name="Iquebal M.A."/>
            <person name="Jaiswal S."/>
            <person name="Angadi U.B."/>
            <person name="Kumar N."/>
            <person name="Raza M."/>
            <person name="Shah T.M."/>
            <person name="Rai A."/>
            <person name="Jena J.K."/>
        </authorList>
    </citation>
    <scope>NUCLEOTIDE SEQUENCE [LARGE SCALE GENOMIC DNA]</scope>
    <source>
        <strain evidence="11">DASCIFA01</strain>
        <tissue evidence="11">Testis</tissue>
    </source>
</reference>
<dbReference type="EMBL" id="QBIY01013032">
    <property type="protein sequence ID" value="RXN12716.1"/>
    <property type="molecule type" value="Genomic_DNA"/>
</dbReference>
<comment type="similarity">
    <text evidence="1">Belongs to the TRAFAC class TrmE-Era-EngA-EngB-Septin-like GTPase superfamily. AIG1/Toc34/Toc159-like paraseptin GTPase family. IAN subfamily.</text>
</comment>
<dbReference type="SUPFAM" id="SSF48726">
    <property type="entry name" value="Immunoglobulin"/>
    <property type="match status" value="1"/>
</dbReference>
<sequence length="466" mass="50849">MYNISVTCGEIQTDGGFEFNLPPDSLNQTLNPDCEQSWYLQDGRLIAVPSDPQRMTDPVISVSSDRLITSHCVNLKYEIICDSTGSPFSREIMFRVRNETAVTPNSGSGRIYSISKISSDHSGEYMCKSRNKHGEKYSDAVTLNVMYKLDALDQTIDEYLKHNDHEDLQQLVTECGGKFHCFNNKRKSADQIQELQQKIEGMMMENGGNFMIEQMKRNGSKDTPHVNCAVLSQEVDGLERVVAYASRALSKAERRYATTKKELLGAAVGQGGGPERPPPTVTSGAHRSSVLIGEDFGTSCYKPASESTLTGIFAPPFTMVSMSASGAVDIAPEKRPAPGMSEEHSVTLVDMEPAPLLSPGMRALVDMEAASAGVTVPPSGLPALWDTVPIVADGSSLETVSDSLTGSTSVDYEPATVTGEVSVSETLGSFGSLLPEAEVKAQPQRVREFRSTRRRRLPRWTQDYVL</sequence>
<organism evidence="11 12">
    <name type="scientific">Labeo rohita</name>
    <name type="common">Indian major carp</name>
    <name type="synonym">Cyprinus rohita</name>
    <dbReference type="NCBI Taxonomy" id="84645"/>
    <lineage>
        <taxon>Eukaryota</taxon>
        <taxon>Metazoa</taxon>
        <taxon>Chordata</taxon>
        <taxon>Craniata</taxon>
        <taxon>Vertebrata</taxon>
        <taxon>Euteleostomi</taxon>
        <taxon>Actinopterygii</taxon>
        <taxon>Neopterygii</taxon>
        <taxon>Teleostei</taxon>
        <taxon>Ostariophysi</taxon>
        <taxon>Cypriniformes</taxon>
        <taxon>Cyprinidae</taxon>
        <taxon>Labeoninae</taxon>
        <taxon>Labeonini</taxon>
        <taxon>Labeo</taxon>
    </lineage>
</organism>